<proteinExistence type="predicted"/>
<feature type="compositionally biased region" description="Low complexity" evidence="1">
    <location>
        <begin position="106"/>
        <end position="141"/>
    </location>
</feature>
<evidence type="ECO:0000313" key="2">
    <source>
        <dbReference type="EMBL" id="PKB33697.1"/>
    </source>
</evidence>
<dbReference type="EMBL" id="PHUJ01000003">
    <property type="protein sequence ID" value="PKB33697.1"/>
    <property type="molecule type" value="Genomic_DNA"/>
</dbReference>
<gene>
    <name evidence="2" type="ORF">ATL51_5464</name>
</gene>
<protein>
    <submittedName>
        <fullName evidence="2">Uncharacterized protein</fullName>
    </submittedName>
</protein>
<comment type="caution">
    <text evidence="2">The sequence shown here is derived from an EMBL/GenBank/DDBJ whole genome shotgun (WGS) entry which is preliminary data.</text>
</comment>
<reference evidence="2 3" key="1">
    <citation type="submission" date="2017-11" db="EMBL/GenBank/DDBJ databases">
        <title>Sequencing the genomes of 1000 actinobacteria strains.</title>
        <authorList>
            <person name="Klenk H.-P."/>
        </authorList>
    </citation>
    <scope>NUCLEOTIDE SEQUENCE [LARGE SCALE GENOMIC DNA]</scope>
    <source>
        <strain evidence="2 3">DSM 44104</strain>
    </source>
</reference>
<evidence type="ECO:0000313" key="3">
    <source>
        <dbReference type="Proteomes" id="UP000232453"/>
    </source>
</evidence>
<dbReference type="AlphaFoldDB" id="A0AA44ZS64"/>
<organism evidence="2 3">
    <name type="scientific">Pseudonocardia alni</name>
    <name type="common">Amycolata alni</name>
    <dbReference type="NCBI Taxonomy" id="33907"/>
    <lineage>
        <taxon>Bacteria</taxon>
        <taxon>Bacillati</taxon>
        <taxon>Actinomycetota</taxon>
        <taxon>Actinomycetes</taxon>
        <taxon>Pseudonocardiales</taxon>
        <taxon>Pseudonocardiaceae</taxon>
        <taxon>Pseudonocardia</taxon>
    </lineage>
</organism>
<evidence type="ECO:0000256" key="1">
    <source>
        <dbReference type="SAM" id="MobiDB-lite"/>
    </source>
</evidence>
<accession>A0AA44ZS64</accession>
<name>A0AA44ZS64_PSEA5</name>
<dbReference type="Proteomes" id="UP000232453">
    <property type="component" value="Unassembled WGS sequence"/>
</dbReference>
<feature type="region of interest" description="Disordered" evidence="1">
    <location>
        <begin position="65"/>
        <end position="150"/>
    </location>
</feature>
<sequence length="150" mass="14526">MPDPCAVVAGAVTGTVAAGNPRTGRITLVRTTRSPARRLVAVLLLSLVAALAPIAGSLTDEAVPATAAASVGQDVAPAEAPRPALLGRSAHDGPVAPDATGHPGPALDVLVLDAAGLGHDAPAPADDRTTAAAPRPGTGADIGSRGPPRA</sequence>